<protein>
    <submittedName>
        <fullName evidence="2">Uncharacterized protein</fullName>
    </submittedName>
</protein>
<dbReference type="Proteomes" id="UP000031390">
    <property type="component" value="Unassembled WGS sequence"/>
</dbReference>
<evidence type="ECO:0000256" key="1">
    <source>
        <dbReference type="SAM" id="MobiDB-lite"/>
    </source>
</evidence>
<evidence type="ECO:0000313" key="3">
    <source>
        <dbReference type="Proteomes" id="UP000031390"/>
    </source>
</evidence>
<accession>A0A0C1E282</accession>
<comment type="caution">
    <text evidence="2">The sequence shown here is derived from an EMBL/GenBank/DDBJ whole genome shotgun (WGS) entry which is preliminary data.</text>
</comment>
<feature type="compositionally biased region" description="Basic and acidic residues" evidence="1">
    <location>
        <begin position="19"/>
        <end position="34"/>
    </location>
</feature>
<organism evidence="2 3">
    <name type="scientific">Morococcus cerebrosus</name>
    <dbReference type="NCBI Taxonomy" id="1056807"/>
    <lineage>
        <taxon>Bacteria</taxon>
        <taxon>Pseudomonadati</taxon>
        <taxon>Pseudomonadota</taxon>
        <taxon>Betaproteobacteria</taxon>
        <taxon>Neisseriales</taxon>
        <taxon>Neisseriaceae</taxon>
        <taxon>Morococcus</taxon>
    </lineage>
</organism>
<sequence>MKFDQSLNIPKKLGADSFLHGHDDMGADSDSIKRSSENQLRFSDDLGFGFQVQH</sequence>
<feature type="region of interest" description="Disordered" evidence="1">
    <location>
        <begin position="14"/>
        <end position="34"/>
    </location>
</feature>
<evidence type="ECO:0000313" key="2">
    <source>
        <dbReference type="EMBL" id="KIC05879.1"/>
    </source>
</evidence>
<dbReference type="AlphaFoldDB" id="A0A0C1E282"/>
<gene>
    <name evidence="2" type="ORF">MCC93_26660</name>
</gene>
<dbReference type="EMBL" id="JUFZ01000144">
    <property type="protein sequence ID" value="KIC05879.1"/>
    <property type="molecule type" value="Genomic_DNA"/>
</dbReference>
<proteinExistence type="predicted"/>
<name>A0A0C1E282_9NEIS</name>
<reference evidence="2 3" key="1">
    <citation type="submission" date="2014-12" db="EMBL/GenBank/DDBJ databases">
        <title>Genome sequence of Morococcus cerebrosus.</title>
        <authorList>
            <person name="Shin S.-K."/>
            <person name="Yi H."/>
        </authorList>
    </citation>
    <scope>NUCLEOTIDE SEQUENCE [LARGE SCALE GENOMIC DNA]</scope>
    <source>
        <strain evidence="2 3">CIP 81.93</strain>
    </source>
</reference>